<gene>
    <name evidence="1" type="ORF">WKI67_05645</name>
</gene>
<comment type="caution">
    <text evidence="1">The sequence shown here is derived from an EMBL/GenBank/DDBJ whole genome shotgun (WGS) entry which is preliminary data.</text>
</comment>
<dbReference type="EMBL" id="JBBKAJ010000022">
    <property type="protein sequence ID" value="MEJ8632872.1"/>
    <property type="molecule type" value="Genomic_DNA"/>
</dbReference>
<organism evidence="1 2">
    <name type="scientific">Streptomyces achmelvichensis</name>
    <dbReference type="NCBI Taxonomy" id="3134111"/>
    <lineage>
        <taxon>Bacteria</taxon>
        <taxon>Bacillati</taxon>
        <taxon>Actinomycetota</taxon>
        <taxon>Actinomycetes</taxon>
        <taxon>Kitasatosporales</taxon>
        <taxon>Streptomycetaceae</taxon>
        <taxon>Streptomyces</taxon>
    </lineage>
</organism>
<dbReference type="Proteomes" id="UP001377168">
    <property type="component" value="Unassembled WGS sequence"/>
</dbReference>
<reference evidence="1" key="1">
    <citation type="submission" date="2024-03" db="EMBL/GenBank/DDBJ databases">
        <title>Novel Streptomyces species of biotechnological and ecological value are a feature of Machair soil.</title>
        <authorList>
            <person name="Prole J.R."/>
            <person name="Goodfellow M."/>
            <person name="Allenby N."/>
            <person name="Ward A.C."/>
        </authorList>
    </citation>
    <scope>NUCLEOTIDE SEQUENCE</scope>
    <source>
        <strain evidence="1">MS2.AVA.5</strain>
    </source>
</reference>
<sequence length="95" mass="9614">MRIGIDRERCQGAGMCALSAPEVFDQDPGDGRVVLLTARVPAGQRPAVRLAAGLCPAGALTLLDEGDAGDTDSADAEEREHEQAGAPTGDGSAPA</sequence>
<keyword evidence="2" id="KW-1185">Reference proteome</keyword>
<evidence type="ECO:0000313" key="1">
    <source>
        <dbReference type="EMBL" id="MEJ8632872.1"/>
    </source>
</evidence>
<protein>
    <submittedName>
        <fullName evidence="1">Ferredoxin</fullName>
    </submittedName>
</protein>
<proteinExistence type="predicted"/>
<accession>A0ACC6PN16</accession>
<evidence type="ECO:0000313" key="2">
    <source>
        <dbReference type="Proteomes" id="UP001377168"/>
    </source>
</evidence>
<name>A0ACC6PN16_9ACTN</name>